<feature type="repeat" description="WD" evidence="5">
    <location>
        <begin position="10"/>
        <end position="40"/>
    </location>
</feature>
<dbReference type="FunFam" id="2.130.10.10:FF:000236">
    <property type="entry name" value="Polyubiquitin binding protein (Doa1/Ufd3)"/>
    <property type="match status" value="1"/>
</dbReference>
<evidence type="ECO:0000313" key="10">
    <source>
        <dbReference type="Proteomes" id="UP000275385"/>
    </source>
</evidence>
<dbReference type="GO" id="GO:0005737">
    <property type="term" value="C:cytoplasm"/>
    <property type="evidence" value="ECO:0007669"/>
    <property type="project" value="UniProtKB-SubCell"/>
</dbReference>
<dbReference type="Pfam" id="PF08324">
    <property type="entry name" value="PUL"/>
    <property type="match status" value="1"/>
</dbReference>
<dbReference type="SUPFAM" id="SSF50978">
    <property type="entry name" value="WD40 repeat-like"/>
    <property type="match status" value="1"/>
</dbReference>
<keyword evidence="4" id="KW-0677">Repeat</keyword>
<dbReference type="InterPro" id="IPR015155">
    <property type="entry name" value="PFU"/>
</dbReference>
<evidence type="ECO:0000256" key="2">
    <source>
        <dbReference type="ARBA" id="ARBA00022490"/>
    </source>
</evidence>
<feature type="repeat" description="WD" evidence="5">
    <location>
        <begin position="244"/>
        <end position="274"/>
    </location>
</feature>
<dbReference type="GO" id="GO:0005634">
    <property type="term" value="C:nucleus"/>
    <property type="evidence" value="ECO:0007669"/>
    <property type="project" value="TreeGrafter"/>
</dbReference>
<dbReference type="Gene3D" id="3.10.20.870">
    <property type="entry name" value="PFU (PLAA family ubiquitin binding), C-terminal domain"/>
    <property type="match status" value="1"/>
</dbReference>
<dbReference type="CDD" id="cd00200">
    <property type="entry name" value="WD40"/>
    <property type="match status" value="1"/>
</dbReference>
<evidence type="ECO:0000259" key="8">
    <source>
        <dbReference type="PROSITE" id="PS51396"/>
    </source>
</evidence>
<comment type="caution">
    <text evidence="9">The sequence shown here is derived from an EMBL/GenBank/DDBJ whole genome shotgun (WGS) entry which is preliminary data.</text>
</comment>
<dbReference type="GO" id="GO:0010992">
    <property type="term" value="P:ubiquitin recycling"/>
    <property type="evidence" value="ECO:0007669"/>
    <property type="project" value="TreeGrafter"/>
</dbReference>
<keyword evidence="3 5" id="KW-0853">WD repeat</keyword>
<dbReference type="PROSITE" id="PS50082">
    <property type="entry name" value="WD_REPEATS_2"/>
    <property type="match status" value="4"/>
</dbReference>
<dbReference type="PROSITE" id="PS51396">
    <property type="entry name" value="PUL"/>
    <property type="match status" value="1"/>
</dbReference>
<dbReference type="SMART" id="SM00320">
    <property type="entry name" value="WD40"/>
    <property type="match status" value="7"/>
</dbReference>
<dbReference type="PROSITE" id="PS51394">
    <property type="entry name" value="PFU"/>
    <property type="match status" value="1"/>
</dbReference>
<dbReference type="Proteomes" id="UP000275385">
    <property type="component" value="Unassembled WGS sequence"/>
</dbReference>
<dbReference type="FunFam" id="3.10.20.870:FF:000003">
    <property type="entry name" value="Polyubiquitin binding (Doa1 Ufd3) protein"/>
    <property type="match status" value="1"/>
</dbReference>
<sequence>MGDFKLSAQLKGHDADVRSVVFPSPDLIFSASRDHTVRAWRRTSSSPPHFEATINAQGQAYINSLTYLKPGQVQGYSEGLVVSGARDTIIEVRKPNATPQDNAERLLLGHSDNVCALDVSPSGSWIVSGSWDHKAMVWQVGKWEPELVLNHGDLERSVWAVLALNDHTVVTGSADNNIRVFDLRKSAAGVVEALTTVSTPDVVRALCKLPTGPMGHPSGADFASASNDGVIRLWKLNGEQVAELVGHENYVYSLGCLPSGEIVSSGEDRTLRVWRGSECVQTITHPAISVWSIAVCAENGDIVSGASDNVIRVFTRSAEREADAETFAQFTESVKSSAIPQQHLNQQINKEALDTPDWLKVNAGAKDGQVKMIREADGSISAHQWSTAAQEWIAIGTVVDSAASSGKKVEYQGKEYDFLFDVDIEDGKPPLKLPYNLSENPYERATKFLGDNELPLSYLDSVANFIVENTKGATLGQDSSSASQSDPFGTESRYRPGEQSSSKKNKQLPHAEFIILAQAKFEPIKKKILSVNSNMKANGDKQFALNPEQEDVLQTAIDTLSAAGGKPTTIPDKAVSLIFSLATSWPYSERLACLDLLRCIAPLSSLPRLNPDVVRTALSAALEPKTPDAKINENAVMMALRVVTNLFATPAGRAIVAAGGNDVVSVLERIVGVSEGVPADVNAGQDAIGKTNRNLQIALTSLAFNYACLAYLQQKKKDQAVAGVQEVGLDVLALLCNILERVVREQNDSEVLYRCLMALGMVLAIGGDTKETVKDLDAEQWIRVAMQKGSEPRVKEVGEECLALLRGSLPQ</sequence>
<dbReference type="InterPro" id="IPR011989">
    <property type="entry name" value="ARM-like"/>
</dbReference>
<dbReference type="PROSITE" id="PS50294">
    <property type="entry name" value="WD_REPEATS_REGION"/>
    <property type="match status" value="2"/>
</dbReference>
<dbReference type="InterPro" id="IPR015943">
    <property type="entry name" value="WD40/YVTN_repeat-like_dom_sf"/>
</dbReference>
<proteinExistence type="predicted"/>
<feature type="domain" description="PUL" evidence="8">
    <location>
        <begin position="506"/>
        <end position="804"/>
    </location>
</feature>
<dbReference type="Pfam" id="PF09070">
    <property type="entry name" value="PFU"/>
    <property type="match status" value="1"/>
</dbReference>
<feature type="region of interest" description="Disordered" evidence="6">
    <location>
        <begin position="474"/>
        <end position="505"/>
    </location>
</feature>
<feature type="compositionally biased region" description="Polar residues" evidence="6">
    <location>
        <begin position="476"/>
        <end position="487"/>
    </location>
</feature>
<dbReference type="Gene3D" id="1.25.10.10">
    <property type="entry name" value="Leucine-rich Repeat Variant"/>
    <property type="match status" value="1"/>
</dbReference>
<name>A0A420Y3Z0_9PEZI</name>
<feature type="repeat" description="WD" evidence="5">
    <location>
        <begin position="216"/>
        <end position="244"/>
    </location>
</feature>
<dbReference type="Gene3D" id="2.130.10.10">
    <property type="entry name" value="YVTN repeat-like/Quinoprotein amine dehydrogenase"/>
    <property type="match status" value="1"/>
</dbReference>
<keyword evidence="10" id="KW-1185">Reference proteome</keyword>
<dbReference type="Pfam" id="PF00400">
    <property type="entry name" value="WD40"/>
    <property type="match status" value="6"/>
</dbReference>
<dbReference type="PANTHER" id="PTHR19849:SF0">
    <property type="entry name" value="PHOSPHOLIPASE A-2-ACTIVATING PROTEIN"/>
    <property type="match status" value="1"/>
</dbReference>
<dbReference type="STRING" id="177199.A0A420Y3Z0"/>
<comment type="subcellular location">
    <subcellularLocation>
        <location evidence="1">Cytoplasm</location>
    </subcellularLocation>
</comment>
<keyword evidence="2" id="KW-0963">Cytoplasm</keyword>
<feature type="repeat" description="WD" evidence="5">
    <location>
        <begin position="107"/>
        <end position="140"/>
    </location>
</feature>
<evidence type="ECO:0000259" key="7">
    <source>
        <dbReference type="PROSITE" id="PS51394"/>
    </source>
</evidence>
<dbReference type="GO" id="GO:0043161">
    <property type="term" value="P:proteasome-mediated ubiquitin-dependent protein catabolic process"/>
    <property type="evidence" value="ECO:0007669"/>
    <property type="project" value="TreeGrafter"/>
</dbReference>
<dbReference type="SUPFAM" id="SSF48371">
    <property type="entry name" value="ARM repeat"/>
    <property type="match status" value="1"/>
</dbReference>
<evidence type="ECO:0000256" key="1">
    <source>
        <dbReference type="ARBA" id="ARBA00004496"/>
    </source>
</evidence>
<dbReference type="EMBL" id="QVQW01000054">
    <property type="protein sequence ID" value="RKU42589.1"/>
    <property type="molecule type" value="Genomic_DNA"/>
</dbReference>
<dbReference type="InterPro" id="IPR016024">
    <property type="entry name" value="ARM-type_fold"/>
</dbReference>
<gene>
    <name evidence="9" type="ORF">DL546_003952</name>
</gene>
<dbReference type="InterPro" id="IPR036322">
    <property type="entry name" value="WD40_repeat_dom_sf"/>
</dbReference>
<evidence type="ECO:0000256" key="5">
    <source>
        <dbReference type="PROSITE-ProRule" id="PRU00221"/>
    </source>
</evidence>
<dbReference type="InterPro" id="IPR013535">
    <property type="entry name" value="PUL_dom"/>
</dbReference>
<dbReference type="OrthoDB" id="10265988at2759"/>
<evidence type="ECO:0000256" key="3">
    <source>
        <dbReference type="ARBA" id="ARBA00022574"/>
    </source>
</evidence>
<dbReference type="PANTHER" id="PTHR19849">
    <property type="entry name" value="PHOSPHOLIPASE A-2-ACTIVATING PROTEIN"/>
    <property type="match status" value="1"/>
</dbReference>
<feature type="domain" description="PFU" evidence="7">
    <location>
        <begin position="384"/>
        <end position="480"/>
    </location>
</feature>
<organism evidence="9 10">
    <name type="scientific">Coniochaeta pulveracea</name>
    <dbReference type="NCBI Taxonomy" id="177199"/>
    <lineage>
        <taxon>Eukaryota</taxon>
        <taxon>Fungi</taxon>
        <taxon>Dikarya</taxon>
        <taxon>Ascomycota</taxon>
        <taxon>Pezizomycotina</taxon>
        <taxon>Sordariomycetes</taxon>
        <taxon>Sordariomycetidae</taxon>
        <taxon>Coniochaetales</taxon>
        <taxon>Coniochaetaceae</taxon>
        <taxon>Coniochaeta</taxon>
    </lineage>
</organism>
<protein>
    <recommendedName>
        <fullName evidence="11">Phospholipase A-2-activating protein</fullName>
    </recommendedName>
</protein>
<dbReference type="InterPro" id="IPR001680">
    <property type="entry name" value="WD40_rpt"/>
</dbReference>
<dbReference type="InterPro" id="IPR038122">
    <property type="entry name" value="PFU_sf"/>
</dbReference>
<accession>A0A420Y3Z0</accession>
<evidence type="ECO:0000313" key="9">
    <source>
        <dbReference type="EMBL" id="RKU42589.1"/>
    </source>
</evidence>
<dbReference type="AlphaFoldDB" id="A0A420Y3Z0"/>
<evidence type="ECO:0000256" key="6">
    <source>
        <dbReference type="SAM" id="MobiDB-lite"/>
    </source>
</evidence>
<evidence type="ECO:0000256" key="4">
    <source>
        <dbReference type="ARBA" id="ARBA00022737"/>
    </source>
</evidence>
<dbReference type="GO" id="GO:0043130">
    <property type="term" value="F:ubiquitin binding"/>
    <property type="evidence" value="ECO:0007669"/>
    <property type="project" value="TreeGrafter"/>
</dbReference>
<reference evidence="9 10" key="1">
    <citation type="submission" date="2018-08" db="EMBL/GenBank/DDBJ databases">
        <title>Draft genome of the lignicolous fungus Coniochaeta pulveracea.</title>
        <authorList>
            <person name="Borstlap C.J."/>
            <person name="De Witt R.N."/>
            <person name="Botha A."/>
            <person name="Volschenk H."/>
        </authorList>
    </citation>
    <scope>NUCLEOTIDE SEQUENCE [LARGE SCALE GENOMIC DNA]</scope>
    <source>
        <strain evidence="9 10">CAB683</strain>
    </source>
</reference>
<evidence type="ECO:0008006" key="11">
    <source>
        <dbReference type="Google" id="ProtNLM"/>
    </source>
</evidence>